<dbReference type="SUPFAM" id="SSF47928">
    <property type="entry name" value="N-terminal domain of the delta subunit of the F1F0-ATP synthase"/>
    <property type="match status" value="1"/>
</dbReference>
<evidence type="ECO:0000256" key="4">
    <source>
        <dbReference type="ARBA" id="ARBA00022781"/>
    </source>
</evidence>
<evidence type="ECO:0000256" key="1">
    <source>
        <dbReference type="ARBA" id="ARBA00004370"/>
    </source>
</evidence>
<dbReference type="GO" id="GO:0046933">
    <property type="term" value="F:proton-transporting ATP synthase activity, rotational mechanism"/>
    <property type="evidence" value="ECO:0007669"/>
    <property type="project" value="InterPro"/>
</dbReference>
<comment type="caution">
    <text evidence="9">The sequence shown here is derived from an EMBL/GenBank/DDBJ whole genome shotgun (WGS) entry which is preliminary data.</text>
</comment>
<evidence type="ECO:0000256" key="5">
    <source>
        <dbReference type="ARBA" id="ARBA00023065"/>
    </source>
</evidence>
<keyword evidence="6" id="KW-0472">Membrane</keyword>
<comment type="similarity">
    <text evidence="2">Belongs to the ATPase delta chain family.</text>
</comment>
<comment type="subcellular location">
    <subcellularLocation>
        <location evidence="1">Membrane</location>
    </subcellularLocation>
</comment>
<keyword evidence="10" id="KW-1185">Reference proteome</keyword>
<keyword evidence="5" id="KW-0406">Ion transport</keyword>
<dbReference type="Pfam" id="PF00213">
    <property type="entry name" value="OSCP"/>
    <property type="match status" value="1"/>
</dbReference>
<evidence type="ECO:0000256" key="2">
    <source>
        <dbReference type="ARBA" id="ARBA00007046"/>
    </source>
</evidence>
<evidence type="ECO:0000256" key="7">
    <source>
        <dbReference type="ARBA" id="ARBA00023310"/>
    </source>
</evidence>
<name>A0A9D5CKS4_9LILI</name>
<dbReference type="PRINTS" id="PR00125">
    <property type="entry name" value="ATPASEDELTA"/>
</dbReference>
<evidence type="ECO:0000313" key="10">
    <source>
        <dbReference type="Proteomes" id="UP001085076"/>
    </source>
</evidence>
<reference evidence="9" key="2">
    <citation type="journal article" date="2022" name="Hortic Res">
        <title>The genome of Dioscorea zingiberensis sheds light on the biosynthesis, origin and evolution of the medicinally important diosgenin saponins.</title>
        <authorList>
            <person name="Li Y."/>
            <person name="Tan C."/>
            <person name="Li Z."/>
            <person name="Guo J."/>
            <person name="Li S."/>
            <person name="Chen X."/>
            <person name="Wang C."/>
            <person name="Dai X."/>
            <person name="Yang H."/>
            <person name="Song W."/>
            <person name="Hou L."/>
            <person name="Xu J."/>
            <person name="Tong Z."/>
            <person name="Xu A."/>
            <person name="Yuan X."/>
            <person name="Wang W."/>
            <person name="Yang Q."/>
            <person name="Chen L."/>
            <person name="Sun Z."/>
            <person name="Wang K."/>
            <person name="Pan B."/>
            <person name="Chen J."/>
            <person name="Bao Y."/>
            <person name="Liu F."/>
            <person name="Qi X."/>
            <person name="Gang D.R."/>
            <person name="Wen J."/>
            <person name="Li J."/>
        </authorList>
    </citation>
    <scope>NUCLEOTIDE SEQUENCE</scope>
    <source>
        <strain evidence="9">Dzin_1.0</strain>
    </source>
</reference>
<dbReference type="InterPro" id="IPR000711">
    <property type="entry name" value="ATPase_OSCP/dsu"/>
</dbReference>
<evidence type="ECO:0000256" key="6">
    <source>
        <dbReference type="ARBA" id="ARBA00023136"/>
    </source>
</evidence>
<dbReference type="InterPro" id="IPR026015">
    <property type="entry name" value="ATP_synth_OSCP/delta_N_sf"/>
</dbReference>
<reference evidence="9" key="1">
    <citation type="submission" date="2021-03" db="EMBL/GenBank/DDBJ databases">
        <authorList>
            <person name="Li Z."/>
            <person name="Yang C."/>
        </authorList>
    </citation>
    <scope>NUCLEOTIDE SEQUENCE</scope>
    <source>
        <strain evidence="9">Dzin_1.0</strain>
        <tissue evidence="9">Leaf</tissue>
    </source>
</reference>
<dbReference type="Proteomes" id="UP001085076">
    <property type="component" value="Miscellaneous, Linkage group lg04"/>
</dbReference>
<dbReference type="OrthoDB" id="1262810at2759"/>
<dbReference type="InterPro" id="IPR020781">
    <property type="entry name" value="ATPase_OSCP/d_CS"/>
</dbReference>
<sequence length="245" mass="26712">MASSLHLSSITTVRPSAHLRSPPSISTSSSSSVKLSSSFRPPTLKLHVLRRRRRGGAVMADTAAASYANALSDVACKNDTLEATLDDVEKLSRFFSDPQMQSFFINPIIPASKKQEVARDIAASAGFQPHTTNFLLILVDMNRIGIIQDIVKEFENCHNKLTGTEVAVVSSVVKLDSQHLAQIAQVVQKLTKAKNVRLKTELDPSLIAGFTIRYGNSGSKLIDMSVKKHLDEISSQLDFSSITFA</sequence>
<evidence type="ECO:0008006" key="11">
    <source>
        <dbReference type="Google" id="ProtNLM"/>
    </source>
</evidence>
<dbReference type="Gene3D" id="1.10.520.20">
    <property type="entry name" value="N-terminal domain of the delta subunit of the F1F0-ATP synthase"/>
    <property type="match status" value="1"/>
</dbReference>
<dbReference type="PANTHER" id="PTHR11910">
    <property type="entry name" value="ATP SYNTHASE DELTA CHAIN"/>
    <property type="match status" value="1"/>
</dbReference>
<evidence type="ECO:0000256" key="8">
    <source>
        <dbReference type="SAM" id="MobiDB-lite"/>
    </source>
</evidence>
<dbReference type="NCBIfam" id="TIGR01145">
    <property type="entry name" value="ATP_synt_delta"/>
    <property type="match status" value="1"/>
</dbReference>
<keyword evidence="3" id="KW-0813">Transport</keyword>
<dbReference type="PROSITE" id="PS00389">
    <property type="entry name" value="ATPASE_DELTA"/>
    <property type="match status" value="1"/>
</dbReference>
<dbReference type="EMBL" id="JAGGNH010000004">
    <property type="protein sequence ID" value="KAJ0975131.1"/>
    <property type="molecule type" value="Genomic_DNA"/>
</dbReference>
<proteinExistence type="inferred from homology"/>
<dbReference type="AlphaFoldDB" id="A0A9D5CKS4"/>
<organism evidence="9 10">
    <name type="scientific">Dioscorea zingiberensis</name>
    <dbReference type="NCBI Taxonomy" id="325984"/>
    <lineage>
        <taxon>Eukaryota</taxon>
        <taxon>Viridiplantae</taxon>
        <taxon>Streptophyta</taxon>
        <taxon>Embryophyta</taxon>
        <taxon>Tracheophyta</taxon>
        <taxon>Spermatophyta</taxon>
        <taxon>Magnoliopsida</taxon>
        <taxon>Liliopsida</taxon>
        <taxon>Dioscoreales</taxon>
        <taxon>Dioscoreaceae</taxon>
        <taxon>Dioscorea</taxon>
    </lineage>
</organism>
<dbReference type="GO" id="GO:0016020">
    <property type="term" value="C:membrane"/>
    <property type="evidence" value="ECO:0007669"/>
    <property type="project" value="UniProtKB-SubCell"/>
</dbReference>
<evidence type="ECO:0000313" key="9">
    <source>
        <dbReference type="EMBL" id="KAJ0975131.1"/>
    </source>
</evidence>
<feature type="compositionally biased region" description="Low complexity" evidence="8">
    <location>
        <begin position="21"/>
        <end position="38"/>
    </location>
</feature>
<protein>
    <recommendedName>
        <fullName evidence="11">ATP synthase delta chain, chloroplastic</fullName>
    </recommendedName>
</protein>
<accession>A0A9D5CKS4</accession>
<evidence type="ECO:0000256" key="3">
    <source>
        <dbReference type="ARBA" id="ARBA00022448"/>
    </source>
</evidence>
<feature type="region of interest" description="Disordered" evidence="8">
    <location>
        <begin position="14"/>
        <end position="38"/>
    </location>
</feature>
<dbReference type="HAMAP" id="MF_01416">
    <property type="entry name" value="ATP_synth_delta_bact"/>
    <property type="match status" value="1"/>
</dbReference>
<keyword evidence="4" id="KW-0375">Hydrogen ion transport</keyword>
<gene>
    <name evidence="9" type="ORF">J5N97_017096</name>
</gene>
<keyword evidence="7" id="KW-0066">ATP synthesis</keyword>